<feature type="region of interest" description="Disordered" evidence="1">
    <location>
        <begin position="1"/>
        <end position="94"/>
    </location>
</feature>
<dbReference type="PANTHER" id="PTHR33929:SF4">
    <property type="entry name" value="MEMBRANE-ASSOCIATED KINASE REGULATOR 5"/>
    <property type="match status" value="1"/>
</dbReference>
<evidence type="ECO:0000313" key="3">
    <source>
        <dbReference type="Proteomes" id="UP000233551"/>
    </source>
</evidence>
<dbReference type="Proteomes" id="UP000233551">
    <property type="component" value="Unassembled WGS sequence"/>
</dbReference>
<dbReference type="GO" id="GO:0005886">
    <property type="term" value="C:plasma membrane"/>
    <property type="evidence" value="ECO:0007669"/>
    <property type="project" value="InterPro"/>
</dbReference>
<evidence type="ECO:0000313" key="2">
    <source>
        <dbReference type="EMBL" id="PKI52096.1"/>
    </source>
</evidence>
<name>A0A2I0J8S6_PUNGR</name>
<gene>
    <name evidence="2" type="ORF">CRG98_027512</name>
</gene>
<proteinExistence type="predicted"/>
<feature type="compositionally biased region" description="Acidic residues" evidence="1">
    <location>
        <begin position="30"/>
        <end position="41"/>
    </location>
</feature>
<protein>
    <recommendedName>
        <fullName evidence="4">Membrane-associated kinase regulator 5</fullName>
    </recommendedName>
</protein>
<feature type="compositionally biased region" description="Basic and acidic residues" evidence="1">
    <location>
        <begin position="20"/>
        <end position="29"/>
    </location>
</feature>
<dbReference type="AlphaFoldDB" id="A0A2I0J8S6"/>
<dbReference type="PANTHER" id="PTHR33929">
    <property type="entry name" value="MEMBRANE-ASSOCIATED KINASE REGULATOR 2-RELATED"/>
    <property type="match status" value="1"/>
</dbReference>
<evidence type="ECO:0000256" key="1">
    <source>
        <dbReference type="SAM" id="MobiDB-lite"/>
    </source>
</evidence>
<dbReference type="InterPro" id="IPR039619">
    <property type="entry name" value="MAKR2/5"/>
</dbReference>
<reference evidence="2 3" key="1">
    <citation type="submission" date="2017-11" db="EMBL/GenBank/DDBJ databases">
        <title>De-novo sequencing of pomegranate (Punica granatum L.) genome.</title>
        <authorList>
            <person name="Akparov Z."/>
            <person name="Amiraslanov A."/>
            <person name="Hajiyeva S."/>
            <person name="Abbasov M."/>
            <person name="Kaur K."/>
            <person name="Hamwieh A."/>
            <person name="Solovyev V."/>
            <person name="Salamov A."/>
            <person name="Braich B."/>
            <person name="Kosarev P."/>
            <person name="Mahmoud A."/>
            <person name="Hajiyev E."/>
            <person name="Babayeva S."/>
            <person name="Izzatullayeva V."/>
            <person name="Mammadov A."/>
            <person name="Mammadov A."/>
            <person name="Sharifova S."/>
            <person name="Ojaghi J."/>
            <person name="Eynullazada K."/>
            <person name="Bayramov B."/>
            <person name="Abdulazimova A."/>
            <person name="Shahmuradov I."/>
        </authorList>
    </citation>
    <scope>NUCLEOTIDE SEQUENCE [LARGE SCALE GENOMIC DNA]</scope>
    <source>
        <strain evidence="3">cv. AG2017</strain>
        <tissue evidence="2">Leaf</tissue>
    </source>
</reference>
<keyword evidence="3" id="KW-1185">Reference proteome</keyword>
<comment type="caution">
    <text evidence="2">The sequence shown here is derived from an EMBL/GenBank/DDBJ whole genome shotgun (WGS) entry which is preliminary data.</text>
</comment>
<dbReference type="EMBL" id="PGOL01001975">
    <property type="protein sequence ID" value="PKI52096.1"/>
    <property type="molecule type" value="Genomic_DNA"/>
</dbReference>
<evidence type="ECO:0008006" key="4">
    <source>
        <dbReference type="Google" id="ProtNLM"/>
    </source>
</evidence>
<organism evidence="2 3">
    <name type="scientific">Punica granatum</name>
    <name type="common">Pomegranate</name>
    <dbReference type="NCBI Taxonomy" id="22663"/>
    <lineage>
        <taxon>Eukaryota</taxon>
        <taxon>Viridiplantae</taxon>
        <taxon>Streptophyta</taxon>
        <taxon>Embryophyta</taxon>
        <taxon>Tracheophyta</taxon>
        <taxon>Spermatophyta</taxon>
        <taxon>Magnoliopsida</taxon>
        <taxon>eudicotyledons</taxon>
        <taxon>Gunneridae</taxon>
        <taxon>Pentapetalae</taxon>
        <taxon>rosids</taxon>
        <taxon>malvids</taxon>
        <taxon>Myrtales</taxon>
        <taxon>Lythraceae</taxon>
        <taxon>Punica</taxon>
    </lineage>
</organism>
<sequence length="440" mass="49529">MEALSSQRLRRPITSFSSESPRDTRRKEPEEDEEGEEDSFFELELTVPDFDPKIYSPPTPNDKRNTTQSNDKPKGPAFASSGALQGKQSIEKTQVDPKFNFSQSKRKILPIESSFPRPQSPASLLKSAPKFRVFMFRKSKSVSAHSAEKTEGTELRHRGRNFFTLRFKLKEIEPAFSRDSSLRRNRPASCSDSPLLGESNSKRFSREVIHKYLRLVKPLYVKVSRRQTSGAGELSPAGTENRELHGKAPAGFRVVACRHLGKSKSASASATGIMSPARRDDSLLQQHDGIESAILHCKRSFSSSRAVMMMTDEDDDRCTRGDRFLLPTTFRCGRKSWWWTHQSSTYPIPNPFVAFRNSLHLKGALGRLLNISRLLHNVLLNGNLLNDLRQRWCLTVIPARPDPIIHRLLSSPLPNATTCLIDPSLPSDGSFLSMASPLLR</sequence>
<dbReference type="STRING" id="22663.A0A2I0J8S6"/>
<accession>A0A2I0J8S6</accession>